<evidence type="ECO:0000313" key="3">
    <source>
        <dbReference type="Proteomes" id="UP001597319"/>
    </source>
</evidence>
<evidence type="ECO:0000256" key="1">
    <source>
        <dbReference type="SAM" id="Phobius"/>
    </source>
</evidence>
<sequence>MSIEEDILIQNFLRDTLSEKERNEVLLRMENDNDFREKVNFEKQLLLNLNENKWSVSRNQELPEVKEYEALLKSESTQTLTDTISAVNYEYQLKQNSGNQSWLLYTGIAVILFVIGLTIFSPFKASPEELYVSYLDVSELPSLVDRGNSEQKSLIQAQKLFEAREYRQSLDILEKELSIMQKNQATIYLYTGISQMELGQFNKAEISFNALIESKLIDAPKGKWFKALLFLKQNSIEKAKELLSEIAKYPNNYKSKEASELLDQL</sequence>
<dbReference type="Gene3D" id="1.25.40.10">
    <property type="entry name" value="Tetratricopeptide repeat domain"/>
    <property type="match status" value="1"/>
</dbReference>
<dbReference type="InterPro" id="IPR011990">
    <property type="entry name" value="TPR-like_helical_dom_sf"/>
</dbReference>
<name>A0ABW5LC59_9FLAO</name>
<keyword evidence="1" id="KW-0812">Transmembrane</keyword>
<accession>A0ABW5LC59</accession>
<keyword evidence="1" id="KW-0472">Membrane</keyword>
<proteinExistence type="predicted"/>
<dbReference type="SUPFAM" id="SSF48452">
    <property type="entry name" value="TPR-like"/>
    <property type="match status" value="1"/>
</dbReference>
<gene>
    <name evidence="2" type="ORF">ACFSR1_07350</name>
</gene>
<dbReference type="RefSeq" id="WP_378291120.1">
    <property type="nucleotide sequence ID" value="NZ_JBHULE010000008.1"/>
</dbReference>
<organism evidence="2 3">
    <name type="scientific">Aquimarina rubra</name>
    <dbReference type="NCBI Taxonomy" id="1920033"/>
    <lineage>
        <taxon>Bacteria</taxon>
        <taxon>Pseudomonadati</taxon>
        <taxon>Bacteroidota</taxon>
        <taxon>Flavobacteriia</taxon>
        <taxon>Flavobacteriales</taxon>
        <taxon>Flavobacteriaceae</taxon>
        <taxon>Aquimarina</taxon>
    </lineage>
</organism>
<keyword evidence="1" id="KW-1133">Transmembrane helix</keyword>
<evidence type="ECO:0000313" key="2">
    <source>
        <dbReference type="EMBL" id="MFD2562485.1"/>
    </source>
</evidence>
<keyword evidence="3" id="KW-1185">Reference proteome</keyword>
<dbReference type="Proteomes" id="UP001597319">
    <property type="component" value="Unassembled WGS sequence"/>
</dbReference>
<protein>
    <submittedName>
        <fullName evidence="2">Tol-pal system YbgF family protein</fullName>
    </submittedName>
</protein>
<feature type="transmembrane region" description="Helical" evidence="1">
    <location>
        <begin position="102"/>
        <end position="123"/>
    </location>
</feature>
<comment type="caution">
    <text evidence="2">The sequence shown here is derived from an EMBL/GenBank/DDBJ whole genome shotgun (WGS) entry which is preliminary data.</text>
</comment>
<dbReference type="EMBL" id="JBHULE010000008">
    <property type="protein sequence ID" value="MFD2562485.1"/>
    <property type="molecule type" value="Genomic_DNA"/>
</dbReference>
<reference evidence="3" key="1">
    <citation type="journal article" date="2019" name="Int. J. Syst. Evol. Microbiol.">
        <title>The Global Catalogue of Microorganisms (GCM) 10K type strain sequencing project: providing services to taxonomists for standard genome sequencing and annotation.</title>
        <authorList>
            <consortium name="The Broad Institute Genomics Platform"/>
            <consortium name="The Broad Institute Genome Sequencing Center for Infectious Disease"/>
            <person name="Wu L."/>
            <person name="Ma J."/>
        </authorList>
    </citation>
    <scope>NUCLEOTIDE SEQUENCE [LARGE SCALE GENOMIC DNA]</scope>
    <source>
        <strain evidence="3">KCTC 52274</strain>
    </source>
</reference>